<protein>
    <recommendedName>
        <fullName evidence="2">Helitron helicase-like domain-containing protein</fullName>
    </recommendedName>
</protein>
<evidence type="ECO:0000259" key="2">
    <source>
        <dbReference type="Pfam" id="PF14214"/>
    </source>
</evidence>
<evidence type="ECO:0000256" key="1">
    <source>
        <dbReference type="SAM" id="MobiDB-lite"/>
    </source>
</evidence>
<feature type="domain" description="Helitron helicase-like" evidence="2">
    <location>
        <begin position="4"/>
        <end position="104"/>
    </location>
</feature>
<comment type="caution">
    <text evidence="3">The sequence shown here is derived from an EMBL/GenBank/DDBJ whole genome shotgun (WGS) entry which is preliminary data.</text>
</comment>
<evidence type="ECO:0000313" key="3">
    <source>
        <dbReference type="EMBL" id="CAH3025176.1"/>
    </source>
</evidence>
<dbReference type="Pfam" id="PF14214">
    <property type="entry name" value="Helitron_like_N"/>
    <property type="match status" value="1"/>
</dbReference>
<evidence type="ECO:0000313" key="4">
    <source>
        <dbReference type="Proteomes" id="UP001159427"/>
    </source>
</evidence>
<reference evidence="3 4" key="1">
    <citation type="submission" date="2022-05" db="EMBL/GenBank/DDBJ databases">
        <authorList>
            <consortium name="Genoscope - CEA"/>
            <person name="William W."/>
        </authorList>
    </citation>
    <scope>NUCLEOTIDE SEQUENCE [LARGE SCALE GENOMIC DNA]</scope>
</reference>
<keyword evidence="4" id="KW-1185">Reference proteome</keyword>
<gene>
    <name evidence="3" type="ORF">PEVE_00025301</name>
</gene>
<dbReference type="Proteomes" id="UP001159427">
    <property type="component" value="Unassembled WGS sequence"/>
</dbReference>
<sequence>MVNEKHGLPSFFTTGSCAKFYFPPLRRLLEEYILQTKGEEVNLAEDSNACFKAVQENTHVVVSYFDLRTQAYHEKVLKPVFGFSDYWYRYEFAKSRGQIHWHQLSWRKKQATTHQLHLYCMKLVKMVAKRKSMQLDFNSQWADETFAMTALHTAGNDEEGQPRKDLWPPPEGTAERISDDRDPLVKMLMQIAATHDAILEDHLLLVKRIGLHKLLAIWSKDCSREHVYVGGSLEASSAQGKKFTVIQKLWKIIMELPA</sequence>
<organism evidence="3 4">
    <name type="scientific">Porites evermanni</name>
    <dbReference type="NCBI Taxonomy" id="104178"/>
    <lineage>
        <taxon>Eukaryota</taxon>
        <taxon>Metazoa</taxon>
        <taxon>Cnidaria</taxon>
        <taxon>Anthozoa</taxon>
        <taxon>Hexacorallia</taxon>
        <taxon>Scleractinia</taxon>
        <taxon>Fungiina</taxon>
        <taxon>Poritidae</taxon>
        <taxon>Porites</taxon>
    </lineage>
</organism>
<proteinExistence type="predicted"/>
<name>A0ABN8M6H7_9CNID</name>
<dbReference type="EMBL" id="CALNXI010000340">
    <property type="protein sequence ID" value="CAH3025176.1"/>
    <property type="molecule type" value="Genomic_DNA"/>
</dbReference>
<dbReference type="InterPro" id="IPR025476">
    <property type="entry name" value="Helitron_helicase-like"/>
</dbReference>
<feature type="region of interest" description="Disordered" evidence="1">
    <location>
        <begin position="155"/>
        <end position="175"/>
    </location>
</feature>
<accession>A0ABN8M6H7</accession>
<dbReference type="PROSITE" id="PS51257">
    <property type="entry name" value="PROKAR_LIPOPROTEIN"/>
    <property type="match status" value="1"/>
</dbReference>